<feature type="signal peptide" evidence="1">
    <location>
        <begin position="1"/>
        <end position="30"/>
    </location>
</feature>
<dbReference type="Gramene" id="TraesWEE_scaffold_006536_01G000200.1">
    <property type="protein sequence ID" value="TraesWEE_scaffold_006536_01G000200.1"/>
    <property type="gene ID" value="TraesWEE_scaffold_006536_01G000200"/>
</dbReference>
<sequence length="116" mass="12278">MACAPSTMKVAAISMLVILCAGTQLTAVHGRGPALDVADGGEDDVGAALLRLVKPASAALDELAQRLRQGWLQCSESCQTCMFVCACQNCECDGPPSEENDKCERDCIQRRGCESL</sequence>
<dbReference type="Gramene" id="TraesSYM4A03G02199430.1">
    <property type="protein sequence ID" value="TraesSYM4A03G02199430.1.CDS1"/>
    <property type="gene ID" value="TraesSYM4A03G02199430"/>
</dbReference>
<evidence type="ECO:0000256" key="1">
    <source>
        <dbReference type="SAM" id="SignalP"/>
    </source>
</evidence>
<dbReference type="Gramene" id="TraesCS4A02G368500.1">
    <property type="protein sequence ID" value="TraesCS4A02G368500.1.cds1"/>
    <property type="gene ID" value="TraesCS4A02G368500"/>
</dbReference>
<dbReference type="Gramene" id="TraesMAC4A03G02170640.1">
    <property type="protein sequence ID" value="TraesMAC4A03G02170640.1.CDS1"/>
    <property type="gene ID" value="TraesMAC4A03G02170640"/>
</dbReference>
<dbReference type="Gramene" id="TraesARI4A03G02210210.1">
    <property type="protein sequence ID" value="TraesARI4A03G02210210.1.CDS1"/>
    <property type="gene ID" value="TraesARI4A03G02210210"/>
</dbReference>
<keyword evidence="3" id="KW-1185">Reference proteome</keyword>
<dbReference type="Gramene" id="TraesJAG4A03G02173160.1">
    <property type="protein sequence ID" value="TraesJAG4A03G02173160.1.CDS1"/>
    <property type="gene ID" value="TraesJAG4A03G02173160"/>
</dbReference>
<dbReference type="EnsemblPlants" id="TraesCS4A02G368500.1">
    <property type="protein sequence ID" value="TraesCS4A02G368500.1.cds1"/>
    <property type="gene ID" value="TraesCS4A02G368500"/>
</dbReference>
<feature type="chain" id="PRO_5017213065" evidence="1">
    <location>
        <begin position="31"/>
        <end position="116"/>
    </location>
</feature>
<dbReference type="AlphaFoldDB" id="A0A3B6HZK7"/>
<dbReference type="Gramene" id="TraesRN4A0100938300.1">
    <property type="protein sequence ID" value="TraesRN4A0100938300.1"/>
    <property type="gene ID" value="TraesRN4A0100938300"/>
</dbReference>
<keyword evidence="1" id="KW-0732">Signal</keyword>
<dbReference type="Proteomes" id="UP000019116">
    <property type="component" value="Chromosome 4A"/>
</dbReference>
<organism evidence="2">
    <name type="scientific">Triticum aestivum</name>
    <name type="common">Wheat</name>
    <dbReference type="NCBI Taxonomy" id="4565"/>
    <lineage>
        <taxon>Eukaryota</taxon>
        <taxon>Viridiplantae</taxon>
        <taxon>Streptophyta</taxon>
        <taxon>Embryophyta</taxon>
        <taxon>Tracheophyta</taxon>
        <taxon>Spermatophyta</taxon>
        <taxon>Magnoliopsida</taxon>
        <taxon>Liliopsida</taxon>
        <taxon>Poales</taxon>
        <taxon>Poaceae</taxon>
        <taxon>BOP clade</taxon>
        <taxon>Pooideae</taxon>
        <taxon>Triticodae</taxon>
        <taxon>Triticeae</taxon>
        <taxon>Triticinae</taxon>
        <taxon>Triticum</taxon>
    </lineage>
</organism>
<dbReference type="Gramene" id="TraesCS4A03G0907800.1">
    <property type="protein sequence ID" value="TraesCS4A03G0907800.1.CDS1"/>
    <property type="gene ID" value="TraesCS4A03G0907800"/>
</dbReference>
<proteinExistence type="predicted"/>
<dbReference type="Gramene" id="TraesSTA4A03G02169120.1">
    <property type="protein sequence ID" value="TraesSTA4A03G02169120.1.CDS1"/>
    <property type="gene ID" value="TraesSTA4A03G02169120"/>
</dbReference>
<reference evidence="2" key="2">
    <citation type="submission" date="2018-10" db="UniProtKB">
        <authorList>
            <consortium name="EnsemblPlants"/>
        </authorList>
    </citation>
    <scope>IDENTIFICATION</scope>
</reference>
<dbReference type="Gramene" id="TraesCLE_scaffold_065576_01G000500.1">
    <property type="protein sequence ID" value="TraesCLE_scaffold_065576_01G000500.1"/>
    <property type="gene ID" value="TraesCLE_scaffold_065576_01G000500"/>
</dbReference>
<evidence type="ECO:0000313" key="3">
    <source>
        <dbReference type="Proteomes" id="UP000019116"/>
    </source>
</evidence>
<reference evidence="2" key="1">
    <citation type="submission" date="2018-08" db="EMBL/GenBank/DDBJ databases">
        <authorList>
            <person name="Rossello M."/>
        </authorList>
    </citation>
    <scope>NUCLEOTIDE SEQUENCE [LARGE SCALE GENOMIC DNA]</scope>
    <source>
        <strain evidence="2">cv. Chinese Spring</strain>
    </source>
</reference>
<dbReference type="SMR" id="A0A3B6HZK7"/>
<dbReference type="Gramene" id="TraesCAD_scaffold_023298_01G000200.1">
    <property type="protein sequence ID" value="TraesCAD_scaffold_023298_01G000200.1"/>
    <property type="gene ID" value="TraesCAD_scaffold_023298_01G000200"/>
</dbReference>
<dbReference type="Gramene" id="TraesROB_scaffold_007440_01G000200.1">
    <property type="protein sequence ID" value="TraesROB_scaffold_007440_01G000200.1"/>
    <property type="gene ID" value="TraesROB_scaffold_007440_01G000200"/>
</dbReference>
<protein>
    <submittedName>
        <fullName evidence="2">Uncharacterized protein</fullName>
    </submittedName>
</protein>
<dbReference type="Gramene" id="TraesJUL4A03G02191780.1">
    <property type="protein sequence ID" value="TraesJUL4A03G02191780.1.CDS1"/>
    <property type="gene ID" value="TraesJUL4A03G02191780"/>
</dbReference>
<name>A0A3B6HZK7_WHEAT</name>
<evidence type="ECO:0000313" key="2">
    <source>
        <dbReference type="EnsemblPlants" id="TraesCS4A02G368500.1.cds1"/>
    </source>
</evidence>
<dbReference type="Gramene" id="TraesLDM4A03G02170590.1">
    <property type="protein sequence ID" value="TraesLDM4A03G02170590.1.CDS1"/>
    <property type="gene ID" value="TraesLDM4A03G02170590"/>
</dbReference>
<dbReference type="Gramene" id="TraesPARA_EIv1.0_1218780.1">
    <property type="protein sequence ID" value="TraesPARA_EIv1.0_1218780.1.CDS1"/>
    <property type="gene ID" value="TraesPARA_EIv1.0_1218780"/>
</dbReference>
<dbReference type="Gramene" id="TraesNOR4A03G02194170.1">
    <property type="protein sequence ID" value="TraesNOR4A03G02194170.1.CDS1"/>
    <property type="gene ID" value="TraesNOR4A03G02194170"/>
</dbReference>
<accession>A0A3B6HZK7</accession>